<keyword evidence="2" id="KW-1185">Reference proteome</keyword>
<gene>
    <name evidence="1" type="ORF">RYX56_17125</name>
</gene>
<dbReference type="InterPro" id="IPR037208">
    <property type="entry name" value="Spo0E-like_sf"/>
</dbReference>
<dbReference type="InterPro" id="IPR018540">
    <property type="entry name" value="Spo0E-like"/>
</dbReference>
<dbReference type="RefSeq" id="WP_317123261.1">
    <property type="nucleotide sequence ID" value="NZ_JAWJBA010000006.1"/>
</dbReference>
<accession>A0ABU3XDY4</accession>
<proteinExistence type="predicted"/>
<dbReference type="PANTHER" id="PTHR41263">
    <property type="entry name" value="ASPARTYL-PHOSPHATE PHOSPHATASE YISI"/>
    <property type="match status" value="1"/>
</dbReference>
<comment type="caution">
    <text evidence="1">The sequence shown here is derived from an EMBL/GenBank/DDBJ whole genome shotgun (WGS) entry which is preliminary data.</text>
</comment>
<protein>
    <submittedName>
        <fullName evidence="1">Aspartyl-phosphate phosphatase Spo0E family protein</fullName>
    </submittedName>
</protein>
<dbReference type="InterPro" id="IPR036638">
    <property type="entry name" value="HLH_DNA-bd_sf"/>
</dbReference>
<dbReference type="SUPFAM" id="SSF140500">
    <property type="entry name" value="BAS1536-like"/>
    <property type="match status" value="1"/>
</dbReference>
<evidence type="ECO:0000313" key="1">
    <source>
        <dbReference type="EMBL" id="MDV2686093.1"/>
    </source>
</evidence>
<name>A0ABU3XDY4_9BACI</name>
<reference evidence="1 2" key="1">
    <citation type="submission" date="2023-10" db="EMBL/GenBank/DDBJ databases">
        <title>Screening of Alkalihalobacillus lindianensis BZ-TG-R113 and Its Alleviation of Salt Stress on Rapeseed Growth.</title>
        <authorList>
            <person name="Zhao B."/>
            <person name="Guo T."/>
        </authorList>
    </citation>
    <scope>NUCLEOTIDE SEQUENCE [LARGE SCALE GENOMIC DNA]</scope>
    <source>
        <strain evidence="1 2">BZ-TG-R113</strain>
    </source>
</reference>
<dbReference type="Gene3D" id="4.10.280.10">
    <property type="entry name" value="Helix-loop-helix DNA-binding domain"/>
    <property type="match status" value="1"/>
</dbReference>
<dbReference type="Pfam" id="PF09388">
    <property type="entry name" value="SpoOE-like"/>
    <property type="match status" value="1"/>
</dbReference>
<dbReference type="InterPro" id="IPR053028">
    <property type="entry name" value="Spo0E-like_phosphatase"/>
</dbReference>
<sequence>MMTKNSLIHTLESRIEATRQEMIKIGLAKGLQHPETIKLSQRLDLCLNKYNRLKSH</sequence>
<dbReference type="PANTHER" id="PTHR41263:SF1">
    <property type="entry name" value="ASPARTYL-PHOSPHATE PHOSPHATASE YISI"/>
    <property type="match status" value="1"/>
</dbReference>
<dbReference type="Proteomes" id="UP001287282">
    <property type="component" value="Unassembled WGS sequence"/>
</dbReference>
<organism evidence="1 2">
    <name type="scientific">Alkalihalophilus lindianensis</name>
    <dbReference type="NCBI Taxonomy" id="1630542"/>
    <lineage>
        <taxon>Bacteria</taxon>
        <taxon>Bacillati</taxon>
        <taxon>Bacillota</taxon>
        <taxon>Bacilli</taxon>
        <taxon>Bacillales</taxon>
        <taxon>Bacillaceae</taxon>
        <taxon>Alkalihalophilus</taxon>
    </lineage>
</organism>
<evidence type="ECO:0000313" key="2">
    <source>
        <dbReference type="Proteomes" id="UP001287282"/>
    </source>
</evidence>
<dbReference type="EMBL" id="JAWJBA010000006">
    <property type="protein sequence ID" value="MDV2686093.1"/>
    <property type="molecule type" value="Genomic_DNA"/>
</dbReference>